<organism evidence="2 3">
    <name type="scientific">Trichoderma citrinoviride</name>
    <dbReference type="NCBI Taxonomy" id="58853"/>
    <lineage>
        <taxon>Eukaryota</taxon>
        <taxon>Fungi</taxon>
        <taxon>Dikarya</taxon>
        <taxon>Ascomycota</taxon>
        <taxon>Pezizomycotina</taxon>
        <taxon>Sordariomycetes</taxon>
        <taxon>Hypocreomycetidae</taxon>
        <taxon>Hypocreales</taxon>
        <taxon>Hypocreaceae</taxon>
        <taxon>Trichoderma</taxon>
    </lineage>
</organism>
<dbReference type="Proteomes" id="UP000241546">
    <property type="component" value="Unassembled WGS sequence"/>
</dbReference>
<feature type="compositionally biased region" description="Basic and acidic residues" evidence="1">
    <location>
        <begin position="264"/>
        <end position="278"/>
    </location>
</feature>
<dbReference type="GeneID" id="36601292"/>
<name>A0A2T4BNM0_9HYPO</name>
<accession>A0A2T4BNM0</accession>
<protein>
    <submittedName>
        <fullName evidence="2">Uncharacterized protein</fullName>
    </submittedName>
</protein>
<evidence type="ECO:0000313" key="2">
    <source>
        <dbReference type="EMBL" id="PTB70918.1"/>
    </source>
</evidence>
<feature type="region of interest" description="Disordered" evidence="1">
    <location>
        <begin position="1"/>
        <end position="23"/>
    </location>
</feature>
<dbReference type="EMBL" id="KZ680207">
    <property type="protein sequence ID" value="PTB70918.1"/>
    <property type="molecule type" value="Genomic_DNA"/>
</dbReference>
<evidence type="ECO:0000256" key="1">
    <source>
        <dbReference type="SAM" id="MobiDB-lite"/>
    </source>
</evidence>
<proteinExistence type="predicted"/>
<reference evidence="3" key="1">
    <citation type="submission" date="2016-07" db="EMBL/GenBank/DDBJ databases">
        <title>Multiple horizontal gene transfer events from other fungi enriched the ability of initially mycotrophic Trichoderma (Ascomycota) to feed on dead plant biomass.</title>
        <authorList>
            <consortium name="DOE Joint Genome Institute"/>
            <person name="Atanasova L."/>
            <person name="Chenthamara K."/>
            <person name="Zhang J."/>
            <person name="Grujic M."/>
            <person name="Henrissat B."/>
            <person name="Kuo A."/>
            <person name="Aerts A."/>
            <person name="Salamov A."/>
            <person name="Lipzen A."/>
            <person name="Labutti K."/>
            <person name="Barry K."/>
            <person name="Miao Y."/>
            <person name="Rahimi M.J."/>
            <person name="Shen Q."/>
            <person name="Grigoriev I.V."/>
            <person name="Kubicek C.P."/>
            <person name="Druzhinina I.S."/>
        </authorList>
    </citation>
    <scope>NUCLEOTIDE SEQUENCE [LARGE SCALE GENOMIC DNA]</scope>
    <source>
        <strain evidence="3">TUCIM 6016</strain>
    </source>
</reference>
<evidence type="ECO:0000313" key="3">
    <source>
        <dbReference type="Proteomes" id="UP000241546"/>
    </source>
</evidence>
<gene>
    <name evidence="2" type="ORF">BBK36DRAFT_1137563</name>
</gene>
<feature type="compositionally biased region" description="Acidic residues" evidence="1">
    <location>
        <begin position="253"/>
        <end position="263"/>
    </location>
</feature>
<dbReference type="AlphaFoldDB" id="A0A2T4BNM0"/>
<feature type="region of interest" description="Disordered" evidence="1">
    <location>
        <begin position="210"/>
        <end position="315"/>
    </location>
</feature>
<dbReference type="RefSeq" id="XP_024754238.1">
    <property type="nucleotide sequence ID" value="XM_024893174.1"/>
</dbReference>
<keyword evidence="3" id="KW-1185">Reference proteome</keyword>
<dbReference type="OrthoDB" id="4900702at2759"/>
<feature type="compositionally biased region" description="Basic residues" evidence="1">
    <location>
        <begin position="1"/>
        <end position="13"/>
    </location>
</feature>
<feature type="compositionally biased region" description="Basic and acidic residues" evidence="1">
    <location>
        <begin position="215"/>
        <end position="230"/>
    </location>
</feature>
<sequence length="345" mass="39305">MPRRPPRAPRTRGAHNLGPFEKPGEPYRMSHRLKWQKYGVGYFEDLWGSYWERFNTIQIPIFGETDYFNYALEIAKLADGSEEEFKRIYAQRNKERMGYFLELLDKAFDRGLWHDEDFPCEDAADKVIAVCRTGSLEDFAQLLKGIAFGWEADTIHDTEGGTQSDDSYSGSDYGYWTRCREESEEWKDPKFREEMAACVTPLGVWFFQQPTGATSKEDTKPAESMSRETADGDPSVQKARPLIPGGACAAAAEEGEEEEEEEDEKKQDDKDSKRARPDDDGDQSYTNHDHRPKTALNPSGTRVDAGKGKGEDSLTTWTTRNAAYLRRDEHKVKRAKWGIYSMGAG</sequence>